<sequence>MVSTHLARRLSDAGLVWKPRLGDRFAVPDRDLDNEVFVLSNMTIQVHDRPDGQVIGFNGTTEWALDDVDLDEAIWLPREDQLRELLGGTFRELRREAGDYAVRVDVLGEDRVFTEASADEAYASALIFLLSAAGLSASE</sequence>
<gene>
    <name evidence="1" type="ORF">B0I29_113119</name>
</gene>
<dbReference type="Proteomes" id="UP000249341">
    <property type="component" value="Unassembled WGS sequence"/>
</dbReference>
<evidence type="ECO:0000313" key="2">
    <source>
        <dbReference type="Proteomes" id="UP000249341"/>
    </source>
</evidence>
<name>A0A327Z680_9ACTN</name>
<accession>A0A327Z680</accession>
<evidence type="ECO:0000313" key="1">
    <source>
        <dbReference type="EMBL" id="RAK32824.1"/>
    </source>
</evidence>
<dbReference type="RefSeq" id="WP_111651728.1">
    <property type="nucleotide sequence ID" value="NZ_JACHWI010000005.1"/>
</dbReference>
<proteinExistence type="predicted"/>
<protein>
    <recommendedName>
        <fullName evidence="3">Pilus assembly protein CpaE</fullName>
    </recommendedName>
</protein>
<keyword evidence="2" id="KW-1185">Reference proteome</keyword>
<reference evidence="1 2" key="1">
    <citation type="submission" date="2018-06" db="EMBL/GenBank/DDBJ databases">
        <title>Genomic Encyclopedia of Type Strains, Phase III (KMG-III): the genomes of soil and plant-associated and newly described type strains.</title>
        <authorList>
            <person name="Whitman W."/>
        </authorList>
    </citation>
    <scope>NUCLEOTIDE SEQUENCE [LARGE SCALE GENOMIC DNA]</scope>
    <source>
        <strain evidence="1 2">CGMCC 4.7090</strain>
    </source>
</reference>
<dbReference type="OrthoDB" id="3295834at2"/>
<dbReference type="EMBL" id="QLMJ01000013">
    <property type="protein sequence ID" value="RAK32824.1"/>
    <property type="molecule type" value="Genomic_DNA"/>
</dbReference>
<evidence type="ECO:0008006" key="3">
    <source>
        <dbReference type="Google" id="ProtNLM"/>
    </source>
</evidence>
<organism evidence="1 2">
    <name type="scientific">Actinoplanes lutulentus</name>
    <dbReference type="NCBI Taxonomy" id="1287878"/>
    <lineage>
        <taxon>Bacteria</taxon>
        <taxon>Bacillati</taxon>
        <taxon>Actinomycetota</taxon>
        <taxon>Actinomycetes</taxon>
        <taxon>Micromonosporales</taxon>
        <taxon>Micromonosporaceae</taxon>
        <taxon>Actinoplanes</taxon>
    </lineage>
</organism>
<comment type="caution">
    <text evidence="1">The sequence shown here is derived from an EMBL/GenBank/DDBJ whole genome shotgun (WGS) entry which is preliminary data.</text>
</comment>
<dbReference type="AlphaFoldDB" id="A0A327Z680"/>